<keyword evidence="2" id="KW-1185">Reference proteome</keyword>
<dbReference type="AlphaFoldDB" id="A0A4R4ZUK7"/>
<accession>A0A4R4ZUK7</accession>
<dbReference type="SUPFAM" id="SSF54427">
    <property type="entry name" value="NTF2-like"/>
    <property type="match status" value="1"/>
</dbReference>
<evidence type="ECO:0000313" key="1">
    <source>
        <dbReference type="EMBL" id="TDD62535.1"/>
    </source>
</evidence>
<evidence type="ECO:0000313" key="2">
    <source>
        <dbReference type="Proteomes" id="UP000295124"/>
    </source>
</evidence>
<dbReference type="RefSeq" id="WP_132165305.1">
    <property type="nucleotide sequence ID" value="NZ_SMKX01000006.1"/>
</dbReference>
<dbReference type="PROSITE" id="PS51318">
    <property type="entry name" value="TAT"/>
    <property type="match status" value="1"/>
</dbReference>
<protein>
    <recommendedName>
        <fullName evidence="3">Polyketide cyclase</fullName>
    </recommendedName>
</protein>
<comment type="caution">
    <text evidence="1">The sequence shown here is derived from an EMBL/GenBank/DDBJ whole genome shotgun (WGS) entry which is preliminary data.</text>
</comment>
<dbReference type="EMBL" id="SMKX01000006">
    <property type="protein sequence ID" value="TDD62535.1"/>
    <property type="molecule type" value="Genomic_DNA"/>
</dbReference>
<reference evidence="1 2" key="1">
    <citation type="submission" date="2019-03" db="EMBL/GenBank/DDBJ databases">
        <title>Draft genome sequences of novel Actinobacteria.</title>
        <authorList>
            <person name="Sahin N."/>
            <person name="Ay H."/>
            <person name="Saygin H."/>
        </authorList>
    </citation>
    <scope>NUCLEOTIDE SEQUENCE [LARGE SCALE GENOMIC DNA]</scope>
    <source>
        <strain evidence="1 2">JCM 13523</strain>
    </source>
</reference>
<dbReference type="Gene3D" id="3.10.450.50">
    <property type="match status" value="1"/>
</dbReference>
<name>A0A4R4ZUK7_9ACTN</name>
<dbReference type="Pfam" id="PF07366">
    <property type="entry name" value="SnoaL"/>
    <property type="match status" value="1"/>
</dbReference>
<dbReference type="InterPro" id="IPR009959">
    <property type="entry name" value="Cyclase_SnoaL-like"/>
</dbReference>
<organism evidence="1 2">
    <name type="scientific">Kribbella antibiotica</name>
    <dbReference type="NCBI Taxonomy" id="190195"/>
    <lineage>
        <taxon>Bacteria</taxon>
        <taxon>Bacillati</taxon>
        <taxon>Actinomycetota</taxon>
        <taxon>Actinomycetes</taxon>
        <taxon>Propionibacteriales</taxon>
        <taxon>Kribbellaceae</taxon>
        <taxon>Kribbella</taxon>
    </lineage>
</organism>
<sequence length="184" mass="20712">MAIDRRSLIKNSGAVGFGALALAAVNNGTALAHSDYPANLSATERRHLRIFDELDFEVFTGQKWNRLDESHARNIRVHWPDGHTTDGIDKHIADLKAMFVWAPDTRILQHPLRLATNELTAVTGIMEGTFTRPMPDGKGGFIKPTNKPYKISMATVGIWNRRNTMDEEYLFWDNQSFYAQIGLG</sequence>
<evidence type="ECO:0008006" key="3">
    <source>
        <dbReference type="Google" id="ProtNLM"/>
    </source>
</evidence>
<proteinExistence type="predicted"/>
<dbReference type="InterPro" id="IPR032710">
    <property type="entry name" value="NTF2-like_dom_sf"/>
</dbReference>
<gene>
    <name evidence="1" type="ORF">E1263_03610</name>
</gene>
<dbReference type="GO" id="GO:0030638">
    <property type="term" value="P:polyketide metabolic process"/>
    <property type="evidence" value="ECO:0007669"/>
    <property type="project" value="InterPro"/>
</dbReference>
<dbReference type="Proteomes" id="UP000295124">
    <property type="component" value="Unassembled WGS sequence"/>
</dbReference>
<dbReference type="InterPro" id="IPR006311">
    <property type="entry name" value="TAT_signal"/>
</dbReference>
<dbReference type="OrthoDB" id="9787933at2"/>